<keyword evidence="3" id="KW-1185">Reference proteome</keyword>
<reference evidence="2 3" key="1">
    <citation type="submission" date="2017-04" db="EMBL/GenBank/DDBJ databases">
        <authorList>
            <person name="Afonso C.L."/>
            <person name="Miller P.J."/>
            <person name="Scott M.A."/>
            <person name="Spackman E."/>
            <person name="Goraichik I."/>
            <person name="Dimitrov K.M."/>
            <person name="Suarez D.L."/>
            <person name="Swayne D.E."/>
        </authorList>
    </citation>
    <scope>NUCLEOTIDE SEQUENCE [LARGE SCALE GENOMIC DNA]</scope>
    <source>
        <strain evidence="2 3">DSM 5090</strain>
    </source>
</reference>
<name>A0A1W2CXJ7_9FIRM</name>
<dbReference type="EMBL" id="FWXI01000012">
    <property type="protein sequence ID" value="SMC89951.1"/>
    <property type="molecule type" value="Genomic_DNA"/>
</dbReference>
<dbReference type="RefSeq" id="WP_084576561.1">
    <property type="nucleotide sequence ID" value="NZ_CP155572.1"/>
</dbReference>
<keyword evidence="1" id="KW-0732">Signal</keyword>
<accession>A0A1W2CXJ7</accession>
<sequence length="178" mass="19598">MNFKAILASLLVVIMSVSVAFASTNEIATVMPRNLTMAKGMIIKVRAVETISSQKIRQNEKMHFKVIEDIMIGDVVIVPANTDVEASITKIKKAGSWDKDGQLEVAFSEVKTKDGHSIPVTGMLQIRGDKPQFLIRYSLLGVLIKGKEAIIRAGTEVDLKIKEEVVIRLDNNYSLGVD</sequence>
<evidence type="ECO:0000256" key="1">
    <source>
        <dbReference type="SAM" id="SignalP"/>
    </source>
</evidence>
<evidence type="ECO:0000313" key="3">
    <source>
        <dbReference type="Proteomes" id="UP000192738"/>
    </source>
</evidence>
<proteinExistence type="predicted"/>
<gene>
    <name evidence="2" type="ORF">SAMN04488500_11285</name>
</gene>
<evidence type="ECO:0000313" key="2">
    <source>
        <dbReference type="EMBL" id="SMC89951.1"/>
    </source>
</evidence>
<dbReference type="Proteomes" id="UP000192738">
    <property type="component" value="Unassembled WGS sequence"/>
</dbReference>
<organism evidence="2 3">
    <name type="scientific">Sporomusa malonica</name>
    <dbReference type="NCBI Taxonomy" id="112901"/>
    <lineage>
        <taxon>Bacteria</taxon>
        <taxon>Bacillati</taxon>
        <taxon>Bacillota</taxon>
        <taxon>Negativicutes</taxon>
        <taxon>Selenomonadales</taxon>
        <taxon>Sporomusaceae</taxon>
        <taxon>Sporomusa</taxon>
    </lineage>
</organism>
<feature type="chain" id="PRO_5012529177" description="Copper amine oxidase N-terminal domain-containing protein" evidence="1">
    <location>
        <begin position="23"/>
        <end position="178"/>
    </location>
</feature>
<feature type="signal peptide" evidence="1">
    <location>
        <begin position="1"/>
        <end position="22"/>
    </location>
</feature>
<protein>
    <recommendedName>
        <fullName evidence="4">Copper amine oxidase N-terminal domain-containing protein</fullName>
    </recommendedName>
</protein>
<dbReference type="STRING" id="112901.SAMN04488500_11285"/>
<evidence type="ECO:0008006" key="4">
    <source>
        <dbReference type="Google" id="ProtNLM"/>
    </source>
</evidence>
<dbReference type="OrthoDB" id="1682386at2"/>
<dbReference type="AlphaFoldDB" id="A0A1W2CXJ7"/>